<keyword evidence="1" id="KW-0472">Membrane</keyword>
<evidence type="ECO:0008006" key="4">
    <source>
        <dbReference type="Google" id="ProtNLM"/>
    </source>
</evidence>
<evidence type="ECO:0000256" key="1">
    <source>
        <dbReference type="SAM" id="Phobius"/>
    </source>
</evidence>
<dbReference type="SUPFAM" id="SSF48726">
    <property type="entry name" value="Immunoglobulin"/>
    <property type="match status" value="1"/>
</dbReference>
<evidence type="ECO:0000313" key="2">
    <source>
        <dbReference type="EMBL" id="KAJ8030525.1"/>
    </source>
</evidence>
<evidence type="ECO:0000313" key="3">
    <source>
        <dbReference type="Proteomes" id="UP001152320"/>
    </source>
</evidence>
<keyword evidence="3" id="KW-1185">Reference proteome</keyword>
<proteinExistence type="predicted"/>
<comment type="caution">
    <text evidence="2">The sequence shown here is derived from an EMBL/GenBank/DDBJ whole genome shotgun (WGS) entry which is preliminary data.</text>
</comment>
<keyword evidence="1" id="KW-0812">Transmembrane</keyword>
<dbReference type="InterPro" id="IPR036179">
    <property type="entry name" value="Ig-like_dom_sf"/>
</dbReference>
<feature type="transmembrane region" description="Helical" evidence="1">
    <location>
        <begin position="257"/>
        <end position="283"/>
    </location>
</feature>
<name>A0A9Q1H2W3_HOLLE</name>
<sequence>MVHLNESQEMIFELKEREFQEIIFSGDTNVSMVCQVSDVLAAKVTITQNSTKIVATKAGAGNCLEYTIPEVQLNDGGTYECSVTYKDMWNSSKTLQKALILNVSVRNSSCFRNGTKGSYKVDDMLLLSCYCRVAEFCVWTASVVGSQLGMSIQPFVQVEYNNKKISRVKVGPLTTSDLDVRYDCSHGPTVFERCSIGPAINSSKDLVLSPTATRNMSMQCDTTFIKKTSPTTQDGVIVNSPKNVLGSEVIDRQLDPIFFLLFPVVGIILLLFVIIIFISLLIFKSRKARRTKNTDERVLELDDQVVKTDGHAYGTETGDEYSYRYRNGNVGQETVRVANRVDGRDMKSYFGSQSQEPTGLRCNNSAYVDDVVSYADQFQSAETSDYHVPVALMRHNFPYEDDAVYAQL</sequence>
<dbReference type="Proteomes" id="UP001152320">
    <property type="component" value="Chromosome 13"/>
</dbReference>
<accession>A0A9Q1H2W3</accession>
<gene>
    <name evidence="2" type="ORF">HOLleu_26973</name>
</gene>
<reference evidence="2" key="1">
    <citation type="submission" date="2021-10" db="EMBL/GenBank/DDBJ databases">
        <title>Tropical sea cucumber genome reveals ecological adaptation and Cuvierian tubules defense mechanism.</title>
        <authorList>
            <person name="Chen T."/>
        </authorList>
    </citation>
    <scope>NUCLEOTIDE SEQUENCE</scope>
    <source>
        <strain evidence="2">Nanhai2018</strain>
        <tissue evidence="2">Muscle</tissue>
    </source>
</reference>
<keyword evidence="1" id="KW-1133">Transmembrane helix</keyword>
<protein>
    <recommendedName>
        <fullName evidence="4">Ig-like domain-containing protein</fullName>
    </recommendedName>
</protein>
<dbReference type="OrthoDB" id="10565168at2759"/>
<dbReference type="InterPro" id="IPR013783">
    <property type="entry name" value="Ig-like_fold"/>
</dbReference>
<organism evidence="2 3">
    <name type="scientific">Holothuria leucospilota</name>
    <name type="common">Black long sea cucumber</name>
    <name type="synonym">Mertensiothuria leucospilota</name>
    <dbReference type="NCBI Taxonomy" id="206669"/>
    <lineage>
        <taxon>Eukaryota</taxon>
        <taxon>Metazoa</taxon>
        <taxon>Echinodermata</taxon>
        <taxon>Eleutherozoa</taxon>
        <taxon>Echinozoa</taxon>
        <taxon>Holothuroidea</taxon>
        <taxon>Aspidochirotacea</taxon>
        <taxon>Aspidochirotida</taxon>
        <taxon>Holothuriidae</taxon>
        <taxon>Holothuria</taxon>
    </lineage>
</organism>
<dbReference type="Gene3D" id="2.60.40.10">
    <property type="entry name" value="Immunoglobulins"/>
    <property type="match status" value="1"/>
</dbReference>
<dbReference type="AlphaFoldDB" id="A0A9Q1H2W3"/>
<dbReference type="EMBL" id="JAIZAY010000013">
    <property type="protein sequence ID" value="KAJ8030525.1"/>
    <property type="molecule type" value="Genomic_DNA"/>
</dbReference>